<comment type="caution">
    <text evidence="2">The sequence shown here is derived from an EMBL/GenBank/DDBJ whole genome shotgun (WGS) entry which is preliminary data.</text>
</comment>
<dbReference type="InterPro" id="IPR000073">
    <property type="entry name" value="AB_hydrolase_1"/>
</dbReference>
<dbReference type="SUPFAM" id="SSF53474">
    <property type="entry name" value="alpha/beta-Hydrolases"/>
    <property type="match status" value="1"/>
</dbReference>
<protein>
    <submittedName>
        <fullName evidence="2">PGAP1-like protein</fullName>
    </submittedName>
</protein>
<feature type="domain" description="AB hydrolase-1" evidence="1">
    <location>
        <begin position="84"/>
        <end position="203"/>
    </location>
</feature>
<reference evidence="2 3" key="1">
    <citation type="submission" date="2019-03" db="EMBL/GenBank/DDBJ databases">
        <title>Genomic Encyclopedia of Type Strains, Phase IV (KMG-IV): sequencing the most valuable type-strain genomes for metagenomic binning, comparative biology and taxonomic classification.</title>
        <authorList>
            <person name="Goeker M."/>
        </authorList>
    </citation>
    <scope>NUCLEOTIDE SEQUENCE [LARGE SCALE GENOMIC DNA]</scope>
    <source>
        <strain evidence="2 3">DSM 19377</strain>
    </source>
</reference>
<evidence type="ECO:0000259" key="1">
    <source>
        <dbReference type="Pfam" id="PF00561"/>
    </source>
</evidence>
<evidence type="ECO:0000313" key="2">
    <source>
        <dbReference type="EMBL" id="TCP31298.1"/>
    </source>
</evidence>
<organism evidence="2 3">
    <name type="scientific">Scopulibacillus darangshiensis</name>
    <dbReference type="NCBI Taxonomy" id="442528"/>
    <lineage>
        <taxon>Bacteria</taxon>
        <taxon>Bacillati</taxon>
        <taxon>Bacillota</taxon>
        <taxon>Bacilli</taxon>
        <taxon>Bacillales</taxon>
        <taxon>Sporolactobacillaceae</taxon>
        <taxon>Scopulibacillus</taxon>
    </lineage>
</organism>
<dbReference type="ESTHER" id="9bacl-a0a4r2paa3">
    <property type="family name" value="BlEst2-lipase-like"/>
</dbReference>
<dbReference type="Proteomes" id="UP000295416">
    <property type="component" value="Unassembled WGS sequence"/>
</dbReference>
<name>A0A4R2PAA3_9BACL</name>
<proteinExistence type="predicted"/>
<dbReference type="Pfam" id="PF00561">
    <property type="entry name" value="Abhydrolase_1"/>
    <property type="match status" value="1"/>
</dbReference>
<dbReference type="AlphaFoldDB" id="A0A4R2PAA3"/>
<dbReference type="EMBL" id="SLXK01000003">
    <property type="protein sequence ID" value="TCP31298.1"/>
    <property type="molecule type" value="Genomic_DNA"/>
</dbReference>
<dbReference type="Gene3D" id="3.40.50.1820">
    <property type="entry name" value="alpha/beta hydrolase"/>
    <property type="match status" value="1"/>
</dbReference>
<gene>
    <name evidence="2" type="ORF">EV207_103182</name>
</gene>
<evidence type="ECO:0000313" key="3">
    <source>
        <dbReference type="Proteomes" id="UP000295416"/>
    </source>
</evidence>
<accession>A0A4R2PAA3</accession>
<keyword evidence="3" id="KW-1185">Reference proteome</keyword>
<dbReference type="InterPro" id="IPR029058">
    <property type="entry name" value="AB_hydrolase_fold"/>
</dbReference>
<sequence>MINLGRLFTISLAAILPFMINDRVKASTDGVKDSTKTKIPEPKVVQGPKAKKLPITGVVGNGNDETPGEWYAGATPANLRADAPVLLFVQGLNSTADVWWEDNNMYDTAYNQGYQTAFVQLYDAGGTSASMWKNGQLLSEKIKEISEHFNHKPITIVAHSKGGVDSQTALTYYGAWKYVDNVITLSGPHHGSELANLAYSYWAGWLADILGLKGEGTYVLQTGYMDHFRTQTDVQLRVTENDYYTLGGTDWGSAFSATWLGGLYLSRYGASDGAVRVTSSRLPEKEGRQVAIGDWNHFSIRTGVTFPVFQDYLMGDLAEESAERFTGKSAEAIAGANRWIHGGKLAGAVNESISIPVEDDVKSLTIDLLTKHPLSKTKLFDSTGKQVKADIKTTKTDNVYFRGTIHNFFTLQHPKPGNLQLKLTASQDDAYLLTADFATNKKIKLQKIDIKRSKSLSKDYKLSFQLKANPSRIDPQTLKAAYHITKTGDHEHTKSFMVSGTADLSKEMTLTEPNQVYNITVDIEGLTNLGNPFKRTFIDSVYTE</sequence>
<dbReference type="RefSeq" id="WP_165886828.1">
    <property type="nucleotide sequence ID" value="NZ_SLXK01000003.1"/>
</dbReference>